<comment type="caution">
    <text evidence="1">The sequence shown here is derived from an EMBL/GenBank/DDBJ whole genome shotgun (WGS) entry which is preliminary data.</text>
</comment>
<evidence type="ECO:0000313" key="1">
    <source>
        <dbReference type="EMBL" id="EQD31665.1"/>
    </source>
</evidence>
<dbReference type="AlphaFoldDB" id="T0ZPE9"/>
<reference evidence="1" key="1">
    <citation type="submission" date="2013-08" db="EMBL/GenBank/DDBJ databases">
        <authorList>
            <person name="Mendez C."/>
            <person name="Richter M."/>
            <person name="Ferrer M."/>
            <person name="Sanchez J."/>
        </authorList>
    </citation>
    <scope>NUCLEOTIDE SEQUENCE</scope>
</reference>
<dbReference type="GO" id="GO:0008168">
    <property type="term" value="F:methyltransferase activity"/>
    <property type="evidence" value="ECO:0007669"/>
    <property type="project" value="UniProtKB-KW"/>
</dbReference>
<keyword evidence="1" id="KW-0808">Transferase</keyword>
<gene>
    <name evidence="1" type="ORF">B1A_19823</name>
</gene>
<feature type="non-terminal residue" evidence="1">
    <location>
        <position position="1"/>
    </location>
</feature>
<name>T0ZPE9_9ZZZZ</name>
<reference evidence="1" key="2">
    <citation type="journal article" date="2014" name="ISME J.">
        <title>Microbial stratification in low pH oxic and suboxic macroscopic growths along an acid mine drainage.</title>
        <authorList>
            <person name="Mendez-Garcia C."/>
            <person name="Mesa V."/>
            <person name="Sprenger R.R."/>
            <person name="Richter M."/>
            <person name="Diez M.S."/>
            <person name="Solano J."/>
            <person name="Bargiela R."/>
            <person name="Golyshina O.V."/>
            <person name="Manteca A."/>
            <person name="Ramos J.L."/>
            <person name="Gallego J.R."/>
            <person name="Llorente I."/>
            <person name="Martins Dos Santos V.A."/>
            <person name="Jensen O.N."/>
            <person name="Pelaez A.I."/>
            <person name="Sanchez J."/>
            <person name="Ferrer M."/>
        </authorList>
    </citation>
    <scope>NUCLEOTIDE SEQUENCE</scope>
</reference>
<dbReference type="EMBL" id="AUZX01014627">
    <property type="protein sequence ID" value="EQD31665.1"/>
    <property type="molecule type" value="Genomic_DNA"/>
</dbReference>
<proteinExistence type="predicted"/>
<protein>
    <submittedName>
        <fullName evidence="1">DNA methylase</fullName>
    </submittedName>
</protein>
<organism evidence="1">
    <name type="scientific">mine drainage metagenome</name>
    <dbReference type="NCBI Taxonomy" id="410659"/>
    <lineage>
        <taxon>unclassified sequences</taxon>
        <taxon>metagenomes</taxon>
        <taxon>ecological metagenomes</taxon>
    </lineage>
</organism>
<keyword evidence="1" id="KW-0489">Methyltransferase</keyword>
<accession>T0ZPE9</accession>
<feature type="non-terminal residue" evidence="1">
    <location>
        <position position="132"/>
    </location>
</feature>
<dbReference type="GO" id="GO:0032259">
    <property type="term" value="P:methylation"/>
    <property type="evidence" value="ECO:0007669"/>
    <property type="project" value="UniProtKB-KW"/>
</dbReference>
<sequence>TMPLIATAADALAVTLNETGRVDIDHLAELLDRDSESALAQLGEAVFRDPETEAWETDDAYLSGAVRTKLARAVAAAERDPRYARNVAALRRVQPEDLLPSDITARLGAPWIPVADIEAFAAEVMGTATTVR</sequence>